<reference evidence="1" key="2">
    <citation type="submission" date="2025-09" db="UniProtKB">
        <authorList>
            <consortium name="Ensembl"/>
        </authorList>
    </citation>
    <scope>IDENTIFICATION</scope>
</reference>
<proteinExistence type="predicted"/>
<dbReference type="Ensembl" id="ENSNFUT00015030843.1">
    <property type="protein sequence ID" value="ENSNFUP00015029524.1"/>
    <property type="gene ID" value="ENSNFUG00015014366.1"/>
</dbReference>
<name>A0A8C6M6Z7_NOTFU</name>
<protein>
    <submittedName>
        <fullName evidence="1">Uncharacterized protein</fullName>
    </submittedName>
</protein>
<dbReference type="GeneTree" id="ENSGT00940000179282"/>
<keyword evidence="2" id="KW-1185">Reference proteome</keyword>
<dbReference type="Gene3D" id="1.10.8.20">
    <property type="entry name" value="N-terminal domain of phosphatidylinositol transfer protein sec14p"/>
    <property type="match status" value="1"/>
</dbReference>
<organism evidence="1 2">
    <name type="scientific">Nothobranchius furzeri</name>
    <name type="common">Turquoise killifish</name>
    <dbReference type="NCBI Taxonomy" id="105023"/>
    <lineage>
        <taxon>Eukaryota</taxon>
        <taxon>Metazoa</taxon>
        <taxon>Chordata</taxon>
        <taxon>Craniata</taxon>
        <taxon>Vertebrata</taxon>
        <taxon>Euteleostomi</taxon>
        <taxon>Actinopterygii</taxon>
        <taxon>Neopterygii</taxon>
        <taxon>Teleostei</taxon>
        <taxon>Neoteleostei</taxon>
        <taxon>Acanthomorphata</taxon>
        <taxon>Ovalentaria</taxon>
        <taxon>Atherinomorphae</taxon>
        <taxon>Cyprinodontiformes</taxon>
        <taxon>Nothobranchiidae</taxon>
        <taxon>Nothobranchius</taxon>
    </lineage>
</organism>
<evidence type="ECO:0000313" key="1">
    <source>
        <dbReference type="Ensembl" id="ENSNFUP00015029524.1"/>
    </source>
</evidence>
<dbReference type="Proteomes" id="UP000694548">
    <property type="component" value="Unassembled WGS sequence"/>
</dbReference>
<reference evidence="1" key="1">
    <citation type="submission" date="2025-08" db="UniProtKB">
        <authorList>
            <consortium name="Ensembl"/>
        </authorList>
    </citation>
    <scope>IDENTIFICATION</scope>
</reference>
<accession>A0A8C6M6Z7</accession>
<sequence>MSPPFLRLQTGTFRMVSEEEQAMRSKLEHLTVKDHGPVFGPCHKLPGHTIQKVKHLKEMIRILINC</sequence>
<dbReference type="AlphaFoldDB" id="A0A8C6M6Z7"/>
<evidence type="ECO:0000313" key="2">
    <source>
        <dbReference type="Proteomes" id="UP000694548"/>
    </source>
</evidence>